<evidence type="ECO:0000313" key="1">
    <source>
        <dbReference type="EMBL" id="KAF6032539.1"/>
    </source>
</evidence>
<dbReference type="OrthoDB" id="9971670at2759"/>
<dbReference type="AlphaFoldDB" id="A0A7J7K1N3"/>
<dbReference type="EMBL" id="VXIV02001497">
    <property type="protein sequence ID" value="KAF6032539.1"/>
    <property type="molecule type" value="Genomic_DNA"/>
</dbReference>
<name>A0A7J7K1N3_BUGNE</name>
<accession>A0A7J7K1N3</accession>
<organism evidence="1 2">
    <name type="scientific">Bugula neritina</name>
    <name type="common">Brown bryozoan</name>
    <name type="synonym">Sertularia neritina</name>
    <dbReference type="NCBI Taxonomy" id="10212"/>
    <lineage>
        <taxon>Eukaryota</taxon>
        <taxon>Metazoa</taxon>
        <taxon>Spiralia</taxon>
        <taxon>Lophotrochozoa</taxon>
        <taxon>Bryozoa</taxon>
        <taxon>Gymnolaemata</taxon>
        <taxon>Cheilostomatida</taxon>
        <taxon>Flustrina</taxon>
        <taxon>Buguloidea</taxon>
        <taxon>Bugulidae</taxon>
        <taxon>Bugula</taxon>
    </lineage>
</organism>
<keyword evidence="2" id="KW-1185">Reference proteome</keyword>
<evidence type="ECO:0000313" key="2">
    <source>
        <dbReference type="Proteomes" id="UP000593567"/>
    </source>
</evidence>
<comment type="caution">
    <text evidence="1">The sequence shown here is derived from an EMBL/GenBank/DDBJ whole genome shotgun (WGS) entry which is preliminary data.</text>
</comment>
<sequence length="95" mass="11221">MKDLWAMLRENYDLIDQPEDDICECLKDTKSNGIYEAVDWVARHYKHGTPITLLNRPIPKLTDAKTWGVWKYRLLHYYDSQAISDAVTYLRCVLD</sequence>
<proteinExistence type="predicted"/>
<reference evidence="1" key="1">
    <citation type="submission" date="2020-06" db="EMBL/GenBank/DDBJ databases">
        <title>Draft genome of Bugula neritina, a colonial animal packing powerful symbionts and potential medicines.</title>
        <authorList>
            <person name="Rayko M."/>
        </authorList>
    </citation>
    <scope>NUCLEOTIDE SEQUENCE [LARGE SCALE GENOMIC DNA]</scope>
    <source>
        <strain evidence="1">Kwan_BN1</strain>
    </source>
</reference>
<gene>
    <name evidence="1" type="ORF">EB796_009140</name>
</gene>
<protein>
    <submittedName>
        <fullName evidence="1">Uncharacterized protein</fullName>
    </submittedName>
</protein>
<dbReference type="Proteomes" id="UP000593567">
    <property type="component" value="Unassembled WGS sequence"/>
</dbReference>